<evidence type="ECO:0000313" key="2">
    <source>
        <dbReference type="EMBL" id="KAF4434164.1"/>
    </source>
</evidence>
<sequence length="85" mass="9097">MKFLVLPILALPMVSASTFWTNSGWAKPATFNSPACANNPNAQYFCGAVAGTKGENQEPNAFPIRRDTCTIADTLGRACNWQGAC</sequence>
<evidence type="ECO:0000313" key="3">
    <source>
        <dbReference type="Proteomes" id="UP000605986"/>
    </source>
</evidence>
<dbReference type="EMBL" id="JAADJG010000915">
    <property type="protein sequence ID" value="KAF4434164.1"/>
    <property type="molecule type" value="Genomic_DNA"/>
</dbReference>
<comment type="caution">
    <text evidence="2">The sequence shown here is derived from an EMBL/GenBank/DDBJ whole genome shotgun (WGS) entry which is preliminary data.</text>
</comment>
<feature type="chain" id="PRO_5034408045" evidence="1">
    <location>
        <begin position="17"/>
        <end position="85"/>
    </location>
</feature>
<evidence type="ECO:0000256" key="1">
    <source>
        <dbReference type="SAM" id="SignalP"/>
    </source>
</evidence>
<reference evidence="2" key="1">
    <citation type="submission" date="2020-01" db="EMBL/GenBank/DDBJ databases">
        <title>Identification and distribution of gene clusters putatively required for synthesis of sphingolipid metabolism inhibitors in phylogenetically diverse species of the filamentous fungus Fusarium.</title>
        <authorList>
            <person name="Kim H.-S."/>
            <person name="Busman M."/>
            <person name="Brown D.W."/>
            <person name="Divon H."/>
            <person name="Uhlig S."/>
            <person name="Proctor R.H."/>
        </authorList>
    </citation>
    <scope>NUCLEOTIDE SEQUENCE</scope>
    <source>
        <strain evidence="2">NRRL 53441</strain>
    </source>
</reference>
<dbReference type="OrthoDB" id="4979017at2759"/>
<organism evidence="2 3">
    <name type="scientific">Fusarium austroafricanum</name>
    <dbReference type="NCBI Taxonomy" id="2364996"/>
    <lineage>
        <taxon>Eukaryota</taxon>
        <taxon>Fungi</taxon>
        <taxon>Dikarya</taxon>
        <taxon>Ascomycota</taxon>
        <taxon>Pezizomycotina</taxon>
        <taxon>Sordariomycetes</taxon>
        <taxon>Hypocreomycetidae</taxon>
        <taxon>Hypocreales</taxon>
        <taxon>Nectriaceae</taxon>
        <taxon>Fusarium</taxon>
        <taxon>Fusarium concolor species complex</taxon>
    </lineage>
</organism>
<proteinExistence type="predicted"/>
<dbReference type="Proteomes" id="UP000605986">
    <property type="component" value="Unassembled WGS sequence"/>
</dbReference>
<gene>
    <name evidence="2" type="ORF">F53441_13717</name>
</gene>
<feature type="signal peptide" evidence="1">
    <location>
        <begin position="1"/>
        <end position="16"/>
    </location>
</feature>
<keyword evidence="3" id="KW-1185">Reference proteome</keyword>
<name>A0A8H4JNX9_9HYPO</name>
<keyword evidence="1" id="KW-0732">Signal</keyword>
<protein>
    <submittedName>
        <fullName evidence="2">Uncharacterized protein</fullName>
    </submittedName>
</protein>
<accession>A0A8H4JNX9</accession>
<dbReference type="AlphaFoldDB" id="A0A8H4JNX9"/>